<feature type="domain" description="Tetracycline repressor TetR C-terminal" evidence="3">
    <location>
        <begin position="136"/>
        <end position="270"/>
    </location>
</feature>
<dbReference type="SUPFAM" id="SSF48498">
    <property type="entry name" value="Tetracyclin repressor-like, C-terminal domain"/>
    <property type="match status" value="1"/>
</dbReference>
<reference evidence="4 5" key="1">
    <citation type="submission" date="2018-05" db="EMBL/GenBank/DDBJ databases">
        <title>Amnibacterium sp. M8JJ-5, whole genome shotgun sequence.</title>
        <authorList>
            <person name="Tuo L."/>
        </authorList>
    </citation>
    <scope>NUCLEOTIDE SEQUENCE [LARGE SCALE GENOMIC DNA]</scope>
    <source>
        <strain evidence="4 5">M8JJ-5</strain>
    </source>
</reference>
<protein>
    <recommendedName>
        <fullName evidence="3">Tetracycline repressor TetR C-terminal domain-containing protein</fullName>
    </recommendedName>
</protein>
<dbReference type="Gene3D" id="1.10.357.10">
    <property type="entry name" value="Tetracycline Repressor, domain 2"/>
    <property type="match status" value="1"/>
</dbReference>
<evidence type="ECO:0000313" key="5">
    <source>
        <dbReference type="Proteomes" id="UP000244893"/>
    </source>
</evidence>
<dbReference type="Proteomes" id="UP000244893">
    <property type="component" value="Unassembled WGS sequence"/>
</dbReference>
<name>A0A2V1HWS3_9MICO</name>
<keyword evidence="1" id="KW-0805">Transcription regulation</keyword>
<dbReference type="Gene3D" id="1.10.10.60">
    <property type="entry name" value="Homeodomain-like"/>
    <property type="match status" value="1"/>
</dbReference>
<dbReference type="InterPro" id="IPR036271">
    <property type="entry name" value="Tet_transcr_reg_TetR-rel_C_sf"/>
</dbReference>
<dbReference type="SUPFAM" id="SSF46689">
    <property type="entry name" value="Homeodomain-like"/>
    <property type="match status" value="1"/>
</dbReference>
<gene>
    <name evidence="4" type="ORF">DDQ50_05680</name>
</gene>
<accession>A0A2V1HWS3</accession>
<dbReference type="AlphaFoldDB" id="A0A2V1HWS3"/>
<evidence type="ECO:0000256" key="2">
    <source>
        <dbReference type="ARBA" id="ARBA00023163"/>
    </source>
</evidence>
<proteinExistence type="predicted"/>
<dbReference type="GO" id="GO:0045892">
    <property type="term" value="P:negative regulation of DNA-templated transcription"/>
    <property type="evidence" value="ECO:0007669"/>
    <property type="project" value="InterPro"/>
</dbReference>
<keyword evidence="2" id="KW-0804">Transcription</keyword>
<organism evidence="4 5">
    <name type="scientific">Amnibacterium flavum</name>
    <dbReference type="NCBI Taxonomy" id="2173173"/>
    <lineage>
        <taxon>Bacteria</taxon>
        <taxon>Bacillati</taxon>
        <taxon>Actinomycetota</taxon>
        <taxon>Actinomycetes</taxon>
        <taxon>Micrococcales</taxon>
        <taxon>Microbacteriaceae</taxon>
        <taxon>Amnibacterium</taxon>
    </lineage>
</organism>
<dbReference type="Pfam" id="PF02909">
    <property type="entry name" value="TetR_C_1"/>
    <property type="match status" value="1"/>
</dbReference>
<dbReference type="EMBL" id="QEOP01000001">
    <property type="protein sequence ID" value="PVZ96382.1"/>
    <property type="molecule type" value="Genomic_DNA"/>
</dbReference>
<sequence>MLEPGPDRALRGERFVLGHDESFVRRWRVRAPDCQKHIFCTRRKIELRGESAMTEARSPTPRRRGRPSTIDRAGIVAAARRLDPRTLTLQAVADDLGVQRQSLSYHVADRDELLRLVAVEEVAAQAQRRGSVESDDWRQAARRFATSLQDAVAGAGILSQHVRLQGPDQVLFLAPAEQLISSLFDAGLNERAAVGAVNALIDLSLAAGRASAAHEAAERLSLAQQMEAELLGDATTPLPALRRAAAAHAMLEPADQFEFDLDLLLRGLASLIDDAARD</sequence>
<dbReference type="InterPro" id="IPR004111">
    <property type="entry name" value="Repressor_TetR_C"/>
</dbReference>
<evidence type="ECO:0000313" key="4">
    <source>
        <dbReference type="EMBL" id="PVZ96382.1"/>
    </source>
</evidence>
<evidence type="ECO:0000256" key="1">
    <source>
        <dbReference type="ARBA" id="ARBA00023015"/>
    </source>
</evidence>
<keyword evidence="5" id="KW-1185">Reference proteome</keyword>
<dbReference type="InterPro" id="IPR009057">
    <property type="entry name" value="Homeodomain-like_sf"/>
</dbReference>
<dbReference type="OrthoDB" id="3209904at2"/>
<evidence type="ECO:0000259" key="3">
    <source>
        <dbReference type="Pfam" id="PF02909"/>
    </source>
</evidence>
<comment type="caution">
    <text evidence="4">The sequence shown here is derived from an EMBL/GenBank/DDBJ whole genome shotgun (WGS) entry which is preliminary data.</text>
</comment>